<dbReference type="NCBIfam" id="TIGR02532">
    <property type="entry name" value="IV_pilin_GFxxxE"/>
    <property type="match status" value="1"/>
</dbReference>
<protein>
    <recommendedName>
        <fullName evidence="2">Type II secretion system protein H</fullName>
    </recommendedName>
    <alternativeName>
        <fullName evidence="10">General secretion pathway protein H</fullName>
    </alternativeName>
</protein>
<dbReference type="Pfam" id="PF07963">
    <property type="entry name" value="N_methyl"/>
    <property type="match status" value="1"/>
</dbReference>
<keyword evidence="5" id="KW-0997">Cell inner membrane</keyword>
<reference evidence="13 14" key="1">
    <citation type="journal article" date="2018" name="Nat. Biotechnol.">
        <title>A standardized bacterial taxonomy based on genome phylogeny substantially revises the tree of life.</title>
        <authorList>
            <person name="Parks D.H."/>
            <person name="Chuvochina M."/>
            <person name="Waite D.W."/>
            <person name="Rinke C."/>
            <person name="Skarshewski A."/>
            <person name="Chaumeil P.A."/>
            <person name="Hugenholtz P."/>
        </authorList>
    </citation>
    <scope>NUCLEOTIDE SEQUENCE [LARGE SCALE GENOMIC DNA]</scope>
    <source>
        <strain evidence="13">UBA9049</strain>
    </source>
</reference>
<keyword evidence="3" id="KW-1003">Cell membrane</keyword>
<evidence type="ECO:0000256" key="4">
    <source>
        <dbReference type="ARBA" id="ARBA00022481"/>
    </source>
</evidence>
<dbReference type="Gene3D" id="3.55.40.10">
    <property type="entry name" value="minor pseudopilin epsh domain"/>
    <property type="match status" value="1"/>
</dbReference>
<keyword evidence="4" id="KW-0488">Methylation</keyword>
<dbReference type="Pfam" id="PF12019">
    <property type="entry name" value="GspH"/>
    <property type="match status" value="1"/>
</dbReference>
<keyword evidence="8 11" id="KW-0472">Membrane</keyword>
<name>A0A3B8WK97_MARNT</name>
<organism evidence="13 14">
    <name type="scientific">Marinobacter nauticus</name>
    <name type="common">Marinobacter hydrocarbonoclasticus</name>
    <name type="synonym">Marinobacter aquaeolei</name>
    <dbReference type="NCBI Taxonomy" id="2743"/>
    <lineage>
        <taxon>Bacteria</taxon>
        <taxon>Pseudomonadati</taxon>
        <taxon>Pseudomonadota</taxon>
        <taxon>Gammaproteobacteria</taxon>
        <taxon>Pseudomonadales</taxon>
        <taxon>Marinobacteraceae</taxon>
        <taxon>Marinobacter</taxon>
    </lineage>
</organism>
<dbReference type="EMBL" id="DLYI01000228">
    <property type="protein sequence ID" value="HAC29533.1"/>
    <property type="molecule type" value="Genomic_DNA"/>
</dbReference>
<feature type="non-terminal residue" evidence="13">
    <location>
        <position position="158"/>
    </location>
</feature>
<evidence type="ECO:0000256" key="10">
    <source>
        <dbReference type="ARBA" id="ARBA00030775"/>
    </source>
</evidence>
<feature type="domain" description="General secretion pathway GspH" evidence="12">
    <location>
        <begin position="46"/>
        <end position="152"/>
    </location>
</feature>
<evidence type="ECO:0000256" key="2">
    <source>
        <dbReference type="ARBA" id="ARBA00021549"/>
    </source>
</evidence>
<accession>A0A3B8WK97</accession>
<dbReference type="GO" id="GO:0015628">
    <property type="term" value="P:protein secretion by the type II secretion system"/>
    <property type="evidence" value="ECO:0007669"/>
    <property type="project" value="InterPro"/>
</dbReference>
<evidence type="ECO:0000256" key="5">
    <source>
        <dbReference type="ARBA" id="ARBA00022519"/>
    </source>
</evidence>
<dbReference type="PROSITE" id="PS00409">
    <property type="entry name" value="PROKAR_NTER_METHYL"/>
    <property type="match status" value="1"/>
</dbReference>
<dbReference type="InterPro" id="IPR045584">
    <property type="entry name" value="Pilin-like"/>
</dbReference>
<evidence type="ECO:0000313" key="13">
    <source>
        <dbReference type="EMBL" id="HAC29533.1"/>
    </source>
</evidence>
<dbReference type="GO" id="GO:0015627">
    <property type="term" value="C:type II protein secretion system complex"/>
    <property type="evidence" value="ECO:0007669"/>
    <property type="project" value="InterPro"/>
</dbReference>
<evidence type="ECO:0000313" key="14">
    <source>
        <dbReference type="Proteomes" id="UP000261325"/>
    </source>
</evidence>
<keyword evidence="6 11" id="KW-0812">Transmembrane</keyword>
<feature type="transmembrane region" description="Helical" evidence="11">
    <location>
        <begin position="12"/>
        <end position="33"/>
    </location>
</feature>
<comment type="similarity">
    <text evidence="9">Belongs to the GSP H family.</text>
</comment>
<evidence type="ECO:0000256" key="6">
    <source>
        <dbReference type="ARBA" id="ARBA00022692"/>
    </source>
</evidence>
<evidence type="ECO:0000256" key="9">
    <source>
        <dbReference type="ARBA" id="ARBA00025772"/>
    </source>
</evidence>
<dbReference type="SUPFAM" id="SSF54523">
    <property type="entry name" value="Pili subunits"/>
    <property type="match status" value="1"/>
</dbReference>
<dbReference type="GO" id="GO:0005886">
    <property type="term" value="C:plasma membrane"/>
    <property type="evidence" value="ECO:0007669"/>
    <property type="project" value="UniProtKB-SubCell"/>
</dbReference>
<proteinExistence type="inferred from homology"/>
<evidence type="ECO:0000256" key="1">
    <source>
        <dbReference type="ARBA" id="ARBA00004377"/>
    </source>
</evidence>
<evidence type="ECO:0000256" key="7">
    <source>
        <dbReference type="ARBA" id="ARBA00022989"/>
    </source>
</evidence>
<comment type="subcellular location">
    <subcellularLocation>
        <location evidence="1">Cell inner membrane</location>
        <topology evidence="1">Single-pass membrane protein</topology>
    </subcellularLocation>
</comment>
<evidence type="ECO:0000259" key="12">
    <source>
        <dbReference type="Pfam" id="PF12019"/>
    </source>
</evidence>
<dbReference type="InterPro" id="IPR012902">
    <property type="entry name" value="N_methyl_site"/>
</dbReference>
<evidence type="ECO:0000256" key="11">
    <source>
        <dbReference type="SAM" id="Phobius"/>
    </source>
</evidence>
<evidence type="ECO:0000256" key="3">
    <source>
        <dbReference type="ARBA" id="ARBA00022475"/>
    </source>
</evidence>
<dbReference type="Proteomes" id="UP000261325">
    <property type="component" value="Unassembled WGS sequence"/>
</dbReference>
<sequence length="158" mass="17512">MRYTIRSGGFTLIELTLTLSIMAILATLASVSWPQLITSTRHTDTVNQIHRMFAIARSLAVTRRTVITVCPLTPAQSCIDDWNRPVHVFLDADNDKRPDNGLSHQVFQLNDNQARLHTRTAGRGYFQFASTGMSRGTMGSIVVCSGTQPNGIRMSYLA</sequence>
<gene>
    <name evidence="13" type="ORF">DCF82_17260</name>
</gene>
<evidence type="ECO:0000256" key="8">
    <source>
        <dbReference type="ARBA" id="ARBA00023136"/>
    </source>
</evidence>
<comment type="caution">
    <text evidence="13">The sequence shown here is derived from an EMBL/GenBank/DDBJ whole genome shotgun (WGS) entry which is preliminary data.</text>
</comment>
<dbReference type="InterPro" id="IPR022346">
    <property type="entry name" value="T2SS_GspH"/>
</dbReference>
<keyword evidence="7 11" id="KW-1133">Transmembrane helix</keyword>
<dbReference type="AlphaFoldDB" id="A0A3B8WK97"/>